<dbReference type="InterPro" id="IPR059117">
    <property type="entry name" value="APS_kinase_dom"/>
</dbReference>
<protein>
    <submittedName>
        <fullName evidence="3">Adenylyl-sulfate kinase</fullName>
    </submittedName>
</protein>
<evidence type="ECO:0000256" key="1">
    <source>
        <dbReference type="ARBA" id="ARBA00022679"/>
    </source>
</evidence>
<dbReference type="InterPro" id="IPR027417">
    <property type="entry name" value="P-loop_NTPase"/>
</dbReference>
<comment type="caution">
    <text evidence="3">The sequence shown here is derived from an EMBL/GenBank/DDBJ whole genome shotgun (WGS) entry which is preliminary data.</text>
</comment>
<dbReference type="RefSeq" id="WP_136928138.1">
    <property type="nucleotide sequence ID" value="NZ_SSMQ01000005.1"/>
</dbReference>
<dbReference type="CDD" id="cd02027">
    <property type="entry name" value="APSK"/>
    <property type="match status" value="1"/>
</dbReference>
<dbReference type="SUPFAM" id="SSF52540">
    <property type="entry name" value="P-loop containing nucleoside triphosphate hydrolases"/>
    <property type="match status" value="1"/>
</dbReference>
<evidence type="ECO:0000313" key="4">
    <source>
        <dbReference type="Proteomes" id="UP000309215"/>
    </source>
</evidence>
<dbReference type="Gene3D" id="3.40.50.300">
    <property type="entry name" value="P-loop containing nucleotide triphosphate hydrolases"/>
    <property type="match status" value="1"/>
</dbReference>
<keyword evidence="1" id="KW-0808">Transferase</keyword>
<organism evidence="3 4">
    <name type="scientific">Polyangium fumosum</name>
    <dbReference type="NCBI Taxonomy" id="889272"/>
    <lineage>
        <taxon>Bacteria</taxon>
        <taxon>Pseudomonadati</taxon>
        <taxon>Myxococcota</taxon>
        <taxon>Polyangia</taxon>
        <taxon>Polyangiales</taxon>
        <taxon>Polyangiaceae</taxon>
        <taxon>Polyangium</taxon>
    </lineage>
</organism>
<accession>A0A4U1JH12</accession>
<proteinExistence type="predicted"/>
<dbReference type="PANTHER" id="PTHR42700:SF1">
    <property type="entry name" value="SULFATE ADENYLYLTRANSFERASE"/>
    <property type="match status" value="1"/>
</dbReference>
<dbReference type="GO" id="GO:0005737">
    <property type="term" value="C:cytoplasm"/>
    <property type="evidence" value="ECO:0007669"/>
    <property type="project" value="TreeGrafter"/>
</dbReference>
<dbReference type="OrthoDB" id="9804504at2"/>
<dbReference type="GO" id="GO:0010134">
    <property type="term" value="P:sulfate assimilation via adenylyl sulfate reduction"/>
    <property type="evidence" value="ECO:0007669"/>
    <property type="project" value="TreeGrafter"/>
</dbReference>
<reference evidence="3 4" key="1">
    <citation type="submission" date="2019-04" db="EMBL/GenBank/DDBJ databases">
        <authorList>
            <person name="Li Y."/>
            <person name="Wang J."/>
        </authorList>
    </citation>
    <scope>NUCLEOTIDE SEQUENCE [LARGE SCALE GENOMIC DNA]</scope>
    <source>
        <strain evidence="3 4">DSM 14668</strain>
    </source>
</reference>
<name>A0A4U1JH12_9BACT</name>
<sequence length="166" mass="17984">MNGAVVWITGLPSAGKSTLADRAFRKFVEAHRPSILLDGDVVRAAMRPPPGYGEEARAHFYETLGNLAAMLARQGHVVLVPATAHLRVFREKARAVAPRFFEVYVRASPERCAERDAKGLYAAAREGKVSGLPGFDLPYEPPEAPDVIALGGHDEEAVQKIVRLAA</sequence>
<dbReference type="GO" id="GO:0004020">
    <property type="term" value="F:adenylylsulfate kinase activity"/>
    <property type="evidence" value="ECO:0007669"/>
    <property type="project" value="InterPro"/>
</dbReference>
<dbReference type="Pfam" id="PF01583">
    <property type="entry name" value="APS_kinase"/>
    <property type="match status" value="1"/>
</dbReference>
<dbReference type="InterPro" id="IPR050512">
    <property type="entry name" value="Sulf_AdTrans/APS_kinase"/>
</dbReference>
<evidence type="ECO:0000313" key="3">
    <source>
        <dbReference type="EMBL" id="TKD11864.1"/>
    </source>
</evidence>
<evidence type="ECO:0000259" key="2">
    <source>
        <dbReference type="Pfam" id="PF01583"/>
    </source>
</evidence>
<dbReference type="PANTHER" id="PTHR42700">
    <property type="entry name" value="SULFATE ADENYLYLTRANSFERASE"/>
    <property type="match status" value="1"/>
</dbReference>
<keyword evidence="3" id="KW-0418">Kinase</keyword>
<gene>
    <name evidence="3" type="ORF">E8A74_06955</name>
</gene>
<feature type="domain" description="APS kinase" evidence="2">
    <location>
        <begin position="3"/>
        <end position="148"/>
    </location>
</feature>
<dbReference type="GO" id="GO:0019379">
    <property type="term" value="P:sulfate assimilation, phosphoadenylyl sulfate reduction by phosphoadenylyl-sulfate reductase (thioredoxin)"/>
    <property type="evidence" value="ECO:0007669"/>
    <property type="project" value="TreeGrafter"/>
</dbReference>
<dbReference type="GO" id="GO:0005524">
    <property type="term" value="F:ATP binding"/>
    <property type="evidence" value="ECO:0007669"/>
    <property type="project" value="InterPro"/>
</dbReference>
<dbReference type="AlphaFoldDB" id="A0A4U1JH12"/>
<dbReference type="EMBL" id="SSMQ01000005">
    <property type="protein sequence ID" value="TKD11864.1"/>
    <property type="molecule type" value="Genomic_DNA"/>
</dbReference>
<dbReference type="Proteomes" id="UP000309215">
    <property type="component" value="Unassembled WGS sequence"/>
</dbReference>
<keyword evidence="4" id="KW-1185">Reference proteome</keyword>
<dbReference type="GO" id="GO:0004781">
    <property type="term" value="F:sulfate adenylyltransferase (ATP) activity"/>
    <property type="evidence" value="ECO:0007669"/>
    <property type="project" value="TreeGrafter"/>
</dbReference>